<dbReference type="Gene3D" id="1.25.40.10">
    <property type="entry name" value="Tetratricopeptide repeat domain"/>
    <property type="match status" value="1"/>
</dbReference>
<reference evidence="6" key="1">
    <citation type="submission" date="2023-09" db="EMBL/GenBank/DDBJ databases">
        <authorList>
            <person name="Li S."/>
            <person name="Li X."/>
            <person name="Zhang C."/>
            <person name="Zhao Z."/>
        </authorList>
    </citation>
    <scope>NUCLEOTIDE SEQUENCE [LARGE SCALE GENOMIC DNA]</scope>
    <source>
        <strain evidence="6">SQ345</strain>
    </source>
</reference>
<dbReference type="SUPFAM" id="SSF48452">
    <property type="entry name" value="TPR-like"/>
    <property type="match status" value="1"/>
</dbReference>
<comment type="catalytic activity">
    <reaction evidence="2">
        <text>2 GTP = 3',3'-c-di-GMP + 2 diphosphate</text>
        <dbReference type="Rhea" id="RHEA:24898"/>
        <dbReference type="ChEBI" id="CHEBI:33019"/>
        <dbReference type="ChEBI" id="CHEBI:37565"/>
        <dbReference type="ChEBI" id="CHEBI:58805"/>
        <dbReference type="EC" id="2.7.7.65"/>
    </reaction>
</comment>
<dbReference type="PANTHER" id="PTHR45138">
    <property type="entry name" value="REGULATORY COMPONENTS OF SENSORY TRANSDUCTION SYSTEM"/>
    <property type="match status" value="1"/>
</dbReference>
<feature type="domain" description="GGDEF" evidence="4">
    <location>
        <begin position="484"/>
        <end position="617"/>
    </location>
</feature>
<keyword evidence="5" id="KW-0548">Nucleotidyltransferase</keyword>
<organism evidence="5 6">
    <name type="scientific">Thalassotalea nanhaiensis</name>
    <dbReference type="NCBI Taxonomy" id="3065648"/>
    <lineage>
        <taxon>Bacteria</taxon>
        <taxon>Pseudomonadati</taxon>
        <taxon>Pseudomonadota</taxon>
        <taxon>Gammaproteobacteria</taxon>
        <taxon>Alteromonadales</taxon>
        <taxon>Colwelliaceae</taxon>
        <taxon>Thalassotalea</taxon>
    </lineage>
</organism>
<name>A0ABY9TIX9_9GAMM</name>
<dbReference type="RefSeq" id="WP_348386904.1">
    <property type="nucleotide sequence ID" value="NZ_CP134146.1"/>
</dbReference>
<keyword evidence="3" id="KW-0812">Transmembrane</keyword>
<evidence type="ECO:0000313" key="6">
    <source>
        <dbReference type="Proteomes" id="UP001248581"/>
    </source>
</evidence>
<accession>A0ABY9TIX9</accession>
<dbReference type="InterPro" id="IPR043128">
    <property type="entry name" value="Rev_trsase/Diguanyl_cyclase"/>
</dbReference>
<evidence type="ECO:0000256" key="2">
    <source>
        <dbReference type="ARBA" id="ARBA00034247"/>
    </source>
</evidence>
<dbReference type="Pfam" id="PF00990">
    <property type="entry name" value="GGDEF"/>
    <property type="match status" value="1"/>
</dbReference>
<dbReference type="SUPFAM" id="SSF55073">
    <property type="entry name" value="Nucleotide cyclase"/>
    <property type="match status" value="1"/>
</dbReference>
<evidence type="ECO:0000256" key="1">
    <source>
        <dbReference type="ARBA" id="ARBA00012528"/>
    </source>
</evidence>
<dbReference type="Proteomes" id="UP001248581">
    <property type="component" value="Chromosome"/>
</dbReference>
<dbReference type="PROSITE" id="PS50887">
    <property type="entry name" value="GGDEF"/>
    <property type="match status" value="1"/>
</dbReference>
<evidence type="ECO:0000256" key="3">
    <source>
        <dbReference type="SAM" id="Phobius"/>
    </source>
</evidence>
<dbReference type="EMBL" id="CP134146">
    <property type="protein sequence ID" value="WNC67745.1"/>
    <property type="molecule type" value="Genomic_DNA"/>
</dbReference>
<dbReference type="InterPro" id="IPR029787">
    <property type="entry name" value="Nucleotide_cyclase"/>
</dbReference>
<keyword evidence="5" id="KW-0808">Transferase</keyword>
<dbReference type="InterPro" id="IPR050469">
    <property type="entry name" value="Diguanylate_Cyclase"/>
</dbReference>
<keyword evidence="3" id="KW-0472">Membrane</keyword>
<dbReference type="EC" id="2.7.7.65" evidence="1"/>
<evidence type="ECO:0000259" key="4">
    <source>
        <dbReference type="PROSITE" id="PS50887"/>
    </source>
</evidence>
<dbReference type="CDD" id="cd01949">
    <property type="entry name" value="GGDEF"/>
    <property type="match status" value="1"/>
</dbReference>
<protein>
    <recommendedName>
        <fullName evidence="1">diguanylate cyclase</fullName>
        <ecNumber evidence="1">2.7.7.65</ecNumber>
    </recommendedName>
</protein>
<feature type="transmembrane region" description="Helical" evidence="3">
    <location>
        <begin position="424"/>
        <end position="443"/>
    </location>
</feature>
<proteinExistence type="predicted"/>
<dbReference type="InterPro" id="IPR011990">
    <property type="entry name" value="TPR-like_helical_dom_sf"/>
</dbReference>
<dbReference type="PANTHER" id="PTHR45138:SF9">
    <property type="entry name" value="DIGUANYLATE CYCLASE DGCM-RELATED"/>
    <property type="match status" value="1"/>
</dbReference>
<keyword evidence="3" id="KW-1133">Transmembrane helix</keyword>
<gene>
    <name evidence="5" type="ORF">RI845_14610</name>
</gene>
<sequence>MSIVRLTNKQGTCRFTSAYFLCFTIMLLLTLLPVSSFSAENQTVSPNKNLEQSNLPLSFADIDALLAQALEIKSSNKKESARIIKKLAAIEPQLSYRQQGELTYLTAYNAYLTGDRHKAVALHKVMQDSKLLLHRVRASSTLLNLYLIEQNYIMGGKLIPLLLEETEKVTDANLKGDVFEVVAYYYTELNQPEIALTYLSLVNTESYLPRDYCYYYNRNSAAKLQLYGYLAEQSFINNGTKVCEQAGEFLSANILISEIALHLIDQQEYQLALDILLPKLSKAEAINYNNLSLNFYSYIATAYFHLNDFDQALLFANKAENINMPIKYHKSFAYLYATLSDLHFELGNNDKALEYLYVYQDKLAVALDVEQQRQLARAQADHYAYGKYRVRDKLIKETDQAEAKYKAAFGIMMGYINKFENGRILFAVQVFIITILCCSILGLRHFQITANEKNRLDPLTKLFNRQRFVDLAANTVYLHKKWTSTLTLLVINIDNFRGFNQQHGCEKGDELLKLIGQILHNYAFRVEDVARSGADEFSLLLQTTDAQEGIEVAKQIQMEIAQLSDELKLKDDIVNVSIGISDTVLSESSLKYLLCDSSRALREAKKNGGNKIFCFDRTMTDREKYKIEDDGLKYIFEK</sequence>
<dbReference type="Gene3D" id="3.30.70.270">
    <property type="match status" value="1"/>
</dbReference>
<dbReference type="SMART" id="SM00267">
    <property type="entry name" value="GGDEF"/>
    <property type="match status" value="1"/>
</dbReference>
<keyword evidence="6" id="KW-1185">Reference proteome</keyword>
<dbReference type="NCBIfam" id="TIGR00254">
    <property type="entry name" value="GGDEF"/>
    <property type="match status" value="1"/>
</dbReference>
<dbReference type="GO" id="GO:0052621">
    <property type="term" value="F:diguanylate cyclase activity"/>
    <property type="evidence" value="ECO:0007669"/>
    <property type="project" value="UniProtKB-EC"/>
</dbReference>
<dbReference type="InterPro" id="IPR000160">
    <property type="entry name" value="GGDEF_dom"/>
</dbReference>
<evidence type="ECO:0000313" key="5">
    <source>
        <dbReference type="EMBL" id="WNC67745.1"/>
    </source>
</evidence>